<dbReference type="AlphaFoldDB" id="A0A371RLG3"/>
<reference evidence="2 3" key="1">
    <citation type="submission" date="2018-08" db="EMBL/GenBank/DDBJ databases">
        <title>Parvularcula sp. SM1705, isolated from surface water of the South Sea China.</title>
        <authorList>
            <person name="Sun L."/>
        </authorList>
    </citation>
    <scope>NUCLEOTIDE SEQUENCE [LARGE SCALE GENOMIC DNA]</scope>
    <source>
        <strain evidence="2 3">SM1705</strain>
    </source>
</reference>
<dbReference type="EMBL" id="QUQO01000001">
    <property type="protein sequence ID" value="RFB06274.1"/>
    <property type="molecule type" value="Genomic_DNA"/>
</dbReference>
<dbReference type="SUPFAM" id="SSF52096">
    <property type="entry name" value="ClpP/crotonase"/>
    <property type="match status" value="1"/>
</dbReference>
<evidence type="ECO:0000313" key="2">
    <source>
        <dbReference type="EMBL" id="RFB06274.1"/>
    </source>
</evidence>
<dbReference type="Gene3D" id="3.90.226.10">
    <property type="entry name" value="2-enoyl-CoA Hydratase, Chain A, domain 1"/>
    <property type="match status" value="1"/>
</dbReference>
<sequence length="268" mass="28939">MSEPFILYEKAGRIVTITMNRPDRRNAVGTFEDCEELIDAFSKAEADEEVSVIILTGAGTAFSAGGDVNGMRERNGIGPLETAADTRANYRRGVQKIPLMLAELEVPTIAAINGHAIGFGCDLAALCDMRVASSEAKLAASFIKVGIVPGDGGAWTLPRVIGYPRAAEMMLTGDAITAVEAFQYGLVNKVVEPDEVMPEALALAERIAVNPSRSVRLAKRLLIEGRHNRLKDMLEISAAFQAIAHETADHREALEAFVEKRKPNFTGE</sequence>
<dbReference type="InterPro" id="IPR001753">
    <property type="entry name" value="Enoyl-CoA_hydra/iso"/>
</dbReference>
<protein>
    <submittedName>
        <fullName evidence="2">Enoyl-CoA hydratase</fullName>
        <ecNumber evidence="2">4.2.1.17</ecNumber>
    </submittedName>
</protein>
<gene>
    <name evidence="2" type="ORF">DX908_13955</name>
</gene>
<organism evidence="2 3">
    <name type="scientific">Parvularcula marina</name>
    <dbReference type="NCBI Taxonomy" id="2292771"/>
    <lineage>
        <taxon>Bacteria</taxon>
        <taxon>Pseudomonadati</taxon>
        <taxon>Pseudomonadota</taxon>
        <taxon>Alphaproteobacteria</taxon>
        <taxon>Parvularculales</taxon>
        <taxon>Parvularculaceae</taxon>
        <taxon>Parvularcula</taxon>
    </lineage>
</organism>
<proteinExistence type="inferred from homology"/>
<dbReference type="FunCoup" id="A0A371RLG3">
    <property type="interactions" value="120"/>
</dbReference>
<dbReference type="GO" id="GO:0004300">
    <property type="term" value="F:enoyl-CoA hydratase activity"/>
    <property type="evidence" value="ECO:0007669"/>
    <property type="project" value="UniProtKB-EC"/>
</dbReference>
<dbReference type="EC" id="4.2.1.17" evidence="2"/>
<dbReference type="PANTHER" id="PTHR43459">
    <property type="entry name" value="ENOYL-COA HYDRATASE"/>
    <property type="match status" value="1"/>
</dbReference>
<name>A0A371RLG3_9PROT</name>
<dbReference type="RefSeq" id="WP_116392909.1">
    <property type="nucleotide sequence ID" value="NZ_QUQO01000001.1"/>
</dbReference>
<keyword evidence="3" id="KW-1185">Reference proteome</keyword>
<dbReference type="InterPro" id="IPR014748">
    <property type="entry name" value="Enoyl-CoA_hydra_C"/>
</dbReference>
<dbReference type="InterPro" id="IPR029045">
    <property type="entry name" value="ClpP/crotonase-like_dom_sf"/>
</dbReference>
<evidence type="ECO:0000256" key="1">
    <source>
        <dbReference type="ARBA" id="ARBA00005254"/>
    </source>
</evidence>
<dbReference type="NCBIfam" id="NF006699">
    <property type="entry name" value="PRK09245.1"/>
    <property type="match status" value="1"/>
</dbReference>
<dbReference type="CDD" id="cd06558">
    <property type="entry name" value="crotonase-like"/>
    <property type="match status" value="1"/>
</dbReference>
<comment type="similarity">
    <text evidence="1">Belongs to the enoyl-CoA hydratase/isomerase family.</text>
</comment>
<dbReference type="Gene3D" id="1.10.12.10">
    <property type="entry name" value="Lyase 2-enoyl-coa Hydratase, Chain A, domain 2"/>
    <property type="match status" value="1"/>
</dbReference>
<dbReference type="PANTHER" id="PTHR43459:SF1">
    <property type="entry name" value="EG:BACN32G11.4 PROTEIN"/>
    <property type="match status" value="1"/>
</dbReference>
<comment type="caution">
    <text evidence="2">The sequence shown here is derived from an EMBL/GenBank/DDBJ whole genome shotgun (WGS) entry which is preliminary data.</text>
</comment>
<accession>A0A371RLG3</accession>
<dbReference type="Pfam" id="PF00378">
    <property type="entry name" value="ECH_1"/>
    <property type="match status" value="1"/>
</dbReference>
<dbReference type="OrthoDB" id="9807606at2"/>
<dbReference type="InParanoid" id="A0A371RLG3"/>
<keyword evidence="2" id="KW-0456">Lyase</keyword>
<dbReference type="Proteomes" id="UP000264589">
    <property type="component" value="Unassembled WGS sequence"/>
</dbReference>
<evidence type="ECO:0000313" key="3">
    <source>
        <dbReference type="Proteomes" id="UP000264589"/>
    </source>
</evidence>